<dbReference type="InterPro" id="IPR001173">
    <property type="entry name" value="Glyco_trans_2-like"/>
</dbReference>
<proteinExistence type="predicted"/>
<dbReference type="RefSeq" id="WP_181368542.1">
    <property type="nucleotide sequence ID" value="NZ_BAAACK010000007.1"/>
</dbReference>
<dbReference type="PANTHER" id="PTHR22916:SF3">
    <property type="entry name" value="UDP-GLCNAC:BETAGAL BETA-1,3-N-ACETYLGLUCOSAMINYLTRANSFERASE-LIKE PROTEIN 1"/>
    <property type="match status" value="1"/>
</dbReference>
<accession>A0A2Y9BE28</accession>
<keyword evidence="3" id="KW-1185">Reference proteome</keyword>
<dbReference type="SUPFAM" id="SSF53448">
    <property type="entry name" value="Nucleotide-diphospho-sugar transferases"/>
    <property type="match status" value="1"/>
</dbReference>
<dbReference type="CDD" id="cd00761">
    <property type="entry name" value="Glyco_tranf_GTA_type"/>
    <property type="match status" value="1"/>
</dbReference>
<reference evidence="2 3" key="1">
    <citation type="submission" date="2018-05" db="EMBL/GenBank/DDBJ databases">
        <title>The Hungate 1000. A catalogue of reference genomes from the rumen microbiome.</title>
        <authorList>
            <person name="Kelly W."/>
        </authorList>
    </citation>
    <scope>NUCLEOTIDE SEQUENCE [LARGE SCALE GENOMIC DNA]</scope>
    <source>
        <strain evidence="2 3">NLAE-zl-C242</strain>
    </source>
</reference>
<gene>
    <name evidence="2" type="ORF">A8806_101282</name>
</gene>
<dbReference type="EMBL" id="QGDL01000001">
    <property type="protein sequence ID" value="PWJ31995.1"/>
    <property type="molecule type" value="Genomic_DNA"/>
</dbReference>
<dbReference type="PANTHER" id="PTHR22916">
    <property type="entry name" value="GLYCOSYLTRANSFERASE"/>
    <property type="match status" value="1"/>
</dbReference>
<dbReference type="Proteomes" id="UP000245845">
    <property type="component" value="Unassembled WGS sequence"/>
</dbReference>
<feature type="domain" description="Glycosyltransferase 2-like" evidence="1">
    <location>
        <begin position="8"/>
        <end position="138"/>
    </location>
</feature>
<evidence type="ECO:0000313" key="3">
    <source>
        <dbReference type="Proteomes" id="UP000245845"/>
    </source>
</evidence>
<protein>
    <submittedName>
        <fullName evidence="2">Glycosyltransferase involved in cell wall biosynthesis</fullName>
    </submittedName>
</protein>
<dbReference type="InterPro" id="IPR029044">
    <property type="entry name" value="Nucleotide-diphossugar_trans"/>
</dbReference>
<name>A0A2Y9BE28_9FIRM</name>
<keyword evidence="2" id="KW-0808">Transferase</keyword>
<sequence length="340" mass="39608">MTSIKKISVIIPVYNVEKYLSKCIDSVLNQSFKDYEIIIVNDGSTDGSGNIIADYKKKHPDLIKAYDKENGGLSSARNFAIDKVLSEYITFLDSDDYLDSDYLEVLYKVAEENSSDMVCGGQKKVDKDGNILARLQYPLNKNPNTILRRLNISGKLYRKDYVEKYHMRFAEGKTYEDDPFNLFMIFMAKNLKLVSYEGYNQLVREGSITSKKIQSSKIPYEALEYTIRYVSSHKEICNDYNVFEYTVMSFFTYFIFQANKSHAYLAQGKERKSDCSAVLEFCDFTLKLLKKYMPLYYKNKNLPIWKNTDLQFKQRIGTLGYAIMCKFNIIKPIVKLYYKL</sequence>
<dbReference type="Gene3D" id="3.90.550.10">
    <property type="entry name" value="Spore Coat Polysaccharide Biosynthesis Protein SpsA, Chain A"/>
    <property type="match status" value="1"/>
</dbReference>
<dbReference type="GO" id="GO:0016758">
    <property type="term" value="F:hexosyltransferase activity"/>
    <property type="evidence" value="ECO:0007669"/>
    <property type="project" value="UniProtKB-ARBA"/>
</dbReference>
<dbReference type="Pfam" id="PF00535">
    <property type="entry name" value="Glycos_transf_2"/>
    <property type="match status" value="1"/>
</dbReference>
<evidence type="ECO:0000259" key="1">
    <source>
        <dbReference type="Pfam" id="PF00535"/>
    </source>
</evidence>
<evidence type="ECO:0000313" key="2">
    <source>
        <dbReference type="EMBL" id="PWJ31995.1"/>
    </source>
</evidence>
<dbReference type="AlphaFoldDB" id="A0A2Y9BE28"/>
<organism evidence="2 3">
    <name type="scientific">Faecalicatena orotica</name>
    <dbReference type="NCBI Taxonomy" id="1544"/>
    <lineage>
        <taxon>Bacteria</taxon>
        <taxon>Bacillati</taxon>
        <taxon>Bacillota</taxon>
        <taxon>Clostridia</taxon>
        <taxon>Lachnospirales</taxon>
        <taxon>Lachnospiraceae</taxon>
        <taxon>Faecalicatena</taxon>
    </lineage>
</organism>
<comment type="caution">
    <text evidence="2">The sequence shown here is derived from an EMBL/GenBank/DDBJ whole genome shotgun (WGS) entry which is preliminary data.</text>
</comment>